<dbReference type="NCBIfam" id="TIGR02293">
    <property type="entry name" value="TAS_TIGR02293"/>
    <property type="match status" value="1"/>
</dbReference>
<organism evidence="3 4">
    <name type="scientific">Aequorivita viscosa</name>
    <dbReference type="NCBI Taxonomy" id="797419"/>
    <lineage>
        <taxon>Bacteria</taxon>
        <taxon>Pseudomonadati</taxon>
        <taxon>Bacteroidota</taxon>
        <taxon>Flavobacteriia</taxon>
        <taxon>Flavobacteriales</taxon>
        <taxon>Flavobacteriaceae</taxon>
        <taxon>Aequorivita</taxon>
    </lineage>
</organism>
<reference evidence="4" key="1">
    <citation type="submission" date="2016-11" db="EMBL/GenBank/DDBJ databases">
        <authorList>
            <person name="Varghese N."/>
            <person name="Submissions S."/>
        </authorList>
    </citation>
    <scope>NUCLEOTIDE SEQUENCE [LARGE SCALE GENOMIC DNA]</scope>
    <source>
        <strain evidence="4">DSM 26349</strain>
    </source>
</reference>
<dbReference type="Proteomes" id="UP000184172">
    <property type="component" value="Unassembled WGS sequence"/>
</dbReference>
<feature type="domain" description="Antitoxin Xre/MbcA/ParS-like toxin-binding" evidence="1">
    <location>
        <begin position="111"/>
        <end position="159"/>
    </location>
</feature>
<dbReference type="STRING" id="797419.SAMN05216556_10293"/>
<dbReference type="Pfam" id="PF20432">
    <property type="entry name" value="Xre-like-HTH"/>
    <property type="match status" value="1"/>
</dbReference>
<feature type="domain" description="Antitoxin Xre-like helix-turn-helix" evidence="2">
    <location>
        <begin position="44"/>
        <end position="104"/>
    </location>
</feature>
<sequence length="162" mass="18836">MSYDEQNIAINEVNEPLSVYVKNIGNLSRNISFADFFLDKMLIVQAIRRGLPYKIFKQIKSFTPFTDADWAEYLDLSTKSLQRYRDDKNFSFKPIHTEKIFELAEVTTFGIEVFGSSEKFYDWLNTPTFALNGYKPGELLKDSYGKEMVMAELNRIEHGIFA</sequence>
<name>A0A1M6A6G4_9FLAO</name>
<protein>
    <submittedName>
        <fullName evidence="3">Putative toxin-antitoxin system antitoxin component, TIGR02293 family</fullName>
    </submittedName>
</protein>
<dbReference type="GO" id="GO:0003677">
    <property type="term" value="F:DNA binding"/>
    <property type="evidence" value="ECO:0007669"/>
    <property type="project" value="InterPro"/>
</dbReference>
<proteinExistence type="predicted"/>
<evidence type="ECO:0000259" key="1">
    <source>
        <dbReference type="Pfam" id="PF09722"/>
    </source>
</evidence>
<evidence type="ECO:0000313" key="4">
    <source>
        <dbReference type="Proteomes" id="UP000184172"/>
    </source>
</evidence>
<evidence type="ECO:0000259" key="2">
    <source>
        <dbReference type="Pfam" id="PF20432"/>
    </source>
</evidence>
<evidence type="ECO:0000313" key="3">
    <source>
        <dbReference type="EMBL" id="SHI32104.1"/>
    </source>
</evidence>
<dbReference type="InterPro" id="IPR046847">
    <property type="entry name" value="Xre-like_HTH"/>
</dbReference>
<dbReference type="RefSeq" id="WP_073213779.1">
    <property type="nucleotide sequence ID" value="NZ_FNNS01000002.1"/>
</dbReference>
<dbReference type="InterPro" id="IPR024467">
    <property type="entry name" value="Xre/MbcA/ParS-like_toxin-bd"/>
</dbReference>
<dbReference type="EMBL" id="FQYV01000001">
    <property type="protein sequence ID" value="SHI32104.1"/>
    <property type="molecule type" value="Genomic_DNA"/>
</dbReference>
<accession>A0A1M6A6G4</accession>
<gene>
    <name evidence="3" type="ORF">SAMN04487908_10192</name>
</gene>
<dbReference type="AlphaFoldDB" id="A0A1M6A6G4"/>
<dbReference type="Pfam" id="PF09722">
    <property type="entry name" value="Xre_MbcA_ParS_C"/>
    <property type="match status" value="1"/>
</dbReference>
<keyword evidence="4" id="KW-1185">Reference proteome</keyword>
<dbReference type="InterPro" id="IPR011979">
    <property type="entry name" value="Antitox_Xre"/>
</dbReference>